<evidence type="ECO:0000313" key="3">
    <source>
        <dbReference type="RefSeq" id="XP_048135899.1"/>
    </source>
</evidence>
<proteinExistence type="predicted"/>
<keyword evidence="1" id="KW-1133">Transmembrane helix</keyword>
<dbReference type="Proteomes" id="UP000827889">
    <property type="component" value="Chromosome 6"/>
</dbReference>
<dbReference type="PANTHER" id="PTHR31170:SF21">
    <property type="match status" value="1"/>
</dbReference>
<dbReference type="RefSeq" id="XP_048135899.1">
    <property type="nucleotide sequence ID" value="XM_048279942.1"/>
</dbReference>
<dbReference type="InterPro" id="IPR004158">
    <property type="entry name" value="DUF247_pln"/>
</dbReference>
<name>A0ABM3HH10_9MYRT</name>
<feature type="transmembrane region" description="Helical" evidence="1">
    <location>
        <begin position="417"/>
        <end position="444"/>
    </location>
</feature>
<organism evidence="2 3">
    <name type="scientific">Rhodamnia argentea</name>
    <dbReference type="NCBI Taxonomy" id="178133"/>
    <lineage>
        <taxon>Eukaryota</taxon>
        <taxon>Viridiplantae</taxon>
        <taxon>Streptophyta</taxon>
        <taxon>Embryophyta</taxon>
        <taxon>Tracheophyta</taxon>
        <taxon>Spermatophyta</taxon>
        <taxon>Magnoliopsida</taxon>
        <taxon>eudicotyledons</taxon>
        <taxon>Gunneridae</taxon>
        <taxon>Pentapetalae</taxon>
        <taxon>rosids</taxon>
        <taxon>malvids</taxon>
        <taxon>Myrtales</taxon>
        <taxon>Myrtaceae</taxon>
        <taxon>Myrtoideae</taxon>
        <taxon>Myrteae</taxon>
        <taxon>Australasian group</taxon>
        <taxon>Rhodamnia</taxon>
    </lineage>
</organism>
<protein>
    <submittedName>
        <fullName evidence="3">UPF0481 protein At3g47200-like</fullName>
    </submittedName>
</protein>
<reference evidence="3" key="1">
    <citation type="submission" date="2025-08" db="UniProtKB">
        <authorList>
            <consortium name="RefSeq"/>
        </authorList>
    </citation>
    <scope>IDENTIFICATION</scope>
    <source>
        <tissue evidence="3">Leaf</tissue>
    </source>
</reference>
<evidence type="ECO:0000256" key="1">
    <source>
        <dbReference type="SAM" id="Phobius"/>
    </source>
</evidence>
<keyword evidence="1" id="KW-0472">Membrane</keyword>
<dbReference type="GeneID" id="125315364"/>
<gene>
    <name evidence="3" type="primary">LOC125315364</name>
</gene>
<accession>A0ABM3HH10</accession>
<dbReference type="Pfam" id="PF03140">
    <property type="entry name" value="DUF247"/>
    <property type="match status" value="1"/>
</dbReference>
<dbReference type="PANTHER" id="PTHR31170">
    <property type="entry name" value="BNAC04G53230D PROTEIN"/>
    <property type="match status" value="1"/>
</dbReference>
<keyword evidence="1" id="KW-0812">Transmembrane</keyword>
<evidence type="ECO:0000313" key="2">
    <source>
        <dbReference type="Proteomes" id="UP000827889"/>
    </source>
</evidence>
<sequence length="451" mass="52098">MSSDSKPRVNQSWPHHAIDIGNLLSNLEGKTQKMPKQLSRSAGRNSCCIFRVPRSLAEINEKAYQPHILSIGPYHHGKNEFIMIEEHKGQFLRDLLTRIKERGIGFEDLVRDIVPMEDKIRKSYSETLDIGSQDLIEMMILDGCFIIELFCKVGKLVSLHRDDPLLSIPWMLPFLTRDLLALENQIPFFILKRIFALAVGSSDNGSYSLAELSLKFFNRMDDRPTDVLKKYYHGEGKHLLDLFRLSYIPEVRETSRKPSKYLRLVQPAKKLNVAGVEFKPRNSSSFLDIKFRNINGTLEIPVLKLDDFLSSLLLNFVAFEQCYHHCTKHITTYATFMGRLMNTPADAGFLSDRKIVENYLGGDEEVARFFSIIGKDVAFDIERSYLSEVFEDVNRYYQNGWHVRWAGFKHTYFNTPWSFMSALAALVLLILTMVQSFFAVYAYFYPRGNHN</sequence>
<keyword evidence="2" id="KW-1185">Reference proteome</keyword>